<dbReference type="SMART" id="SM00315">
    <property type="entry name" value="RGS"/>
    <property type="match status" value="1"/>
</dbReference>
<protein>
    <recommendedName>
        <fullName evidence="1">RGS domain-containing protein</fullName>
    </recommendedName>
</protein>
<dbReference type="InterPro" id="IPR044926">
    <property type="entry name" value="RGS_subdomain_2"/>
</dbReference>
<evidence type="ECO:0000259" key="1">
    <source>
        <dbReference type="PROSITE" id="PS50132"/>
    </source>
</evidence>
<dbReference type="Proteomes" id="UP000789390">
    <property type="component" value="Unassembled WGS sequence"/>
</dbReference>
<accession>A0A8J2W8V3</accession>
<dbReference type="InterPro" id="IPR036305">
    <property type="entry name" value="RGS_sf"/>
</dbReference>
<dbReference type="PANTHER" id="PTHR10845">
    <property type="entry name" value="REGULATOR OF G PROTEIN SIGNALING"/>
    <property type="match status" value="1"/>
</dbReference>
<sequence length="212" mass="24583">MTITQNSSSNHKNLCLTQSFISYIIGNSETKQNSDVILKKNKSTSSTKISRSSEMRILNLKTGLFLRRRNSDSRFSARPQPEEAQKWSESFAALMASKYGSALYRAFLLREFSNENLDFWLAVEEYKKSKSQKMAAKAQQIYNDFVAVKATKQVNLDAETRLITLTNIQSNIPDPYAFDRAQRRSQYMMERDSYLRFLQSGLFLELAYPERY</sequence>
<dbReference type="Pfam" id="PF00615">
    <property type="entry name" value="RGS"/>
    <property type="match status" value="1"/>
</dbReference>
<dbReference type="Gene3D" id="1.10.196.10">
    <property type="match status" value="1"/>
</dbReference>
<dbReference type="InterPro" id="IPR024066">
    <property type="entry name" value="RGS_subdom1/3"/>
</dbReference>
<organism evidence="2 3">
    <name type="scientific">Daphnia galeata</name>
    <dbReference type="NCBI Taxonomy" id="27404"/>
    <lineage>
        <taxon>Eukaryota</taxon>
        <taxon>Metazoa</taxon>
        <taxon>Ecdysozoa</taxon>
        <taxon>Arthropoda</taxon>
        <taxon>Crustacea</taxon>
        <taxon>Branchiopoda</taxon>
        <taxon>Diplostraca</taxon>
        <taxon>Cladocera</taxon>
        <taxon>Anomopoda</taxon>
        <taxon>Daphniidae</taxon>
        <taxon>Daphnia</taxon>
    </lineage>
</organism>
<reference evidence="2" key="1">
    <citation type="submission" date="2021-11" db="EMBL/GenBank/DDBJ databases">
        <authorList>
            <person name="Schell T."/>
        </authorList>
    </citation>
    <scope>NUCLEOTIDE SEQUENCE</scope>
    <source>
        <strain evidence="2">M5</strain>
    </source>
</reference>
<evidence type="ECO:0000313" key="2">
    <source>
        <dbReference type="EMBL" id="CAH0109244.1"/>
    </source>
</evidence>
<keyword evidence="3" id="KW-1185">Reference proteome</keyword>
<gene>
    <name evidence="2" type="ORF">DGAL_LOCUS12716</name>
</gene>
<feature type="domain" description="RGS" evidence="1">
    <location>
        <begin position="90"/>
        <end position="207"/>
    </location>
</feature>
<dbReference type="FunFam" id="1.10.167.10:FF:000001">
    <property type="entry name" value="Putative regulator of g-protein signaling 12"/>
    <property type="match status" value="1"/>
</dbReference>
<comment type="caution">
    <text evidence="2">The sequence shown here is derived from an EMBL/GenBank/DDBJ whole genome shotgun (WGS) entry which is preliminary data.</text>
</comment>
<dbReference type="PRINTS" id="PR01301">
    <property type="entry name" value="RGSPROTEIN"/>
</dbReference>
<dbReference type="OrthoDB" id="196547at2759"/>
<evidence type="ECO:0000313" key="3">
    <source>
        <dbReference type="Proteomes" id="UP000789390"/>
    </source>
</evidence>
<name>A0A8J2W8V3_9CRUS</name>
<dbReference type="AlphaFoldDB" id="A0A8J2W8V3"/>
<dbReference type="SUPFAM" id="SSF48097">
    <property type="entry name" value="Regulator of G-protein signaling, RGS"/>
    <property type="match status" value="1"/>
</dbReference>
<dbReference type="Gene3D" id="1.10.167.10">
    <property type="entry name" value="Regulator of G-protein Signalling 4, domain 2"/>
    <property type="match status" value="1"/>
</dbReference>
<dbReference type="InterPro" id="IPR016137">
    <property type="entry name" value="RGS"/>
</dbReference>
<dbReference type="EMBL" id="CAKKLH010000292">
    <property type="protein sequence ID" value="CAH0109244.1"/>
    <property type="molecule type" value="Genomic_DNA"/>
</dbReference>
<dbReference type="PROSITE" id="PS50132">
    <property type="entry name" value="RGS"/>
    <property type="match status" value="1"/>
</dbReference>
<dbReference type="PANTHER" id="PTHR10845:SF259">
    <property type="entry name" value="RGS DOMAIN-CONTAINING PROTEIN-RELATED"/>
    <property type="match status" value="1"/>
</dbReference>
<proteinExistence type="predicted"/>